<dbReference type="EMBL" id="LRGB01000402">
    <property type="protein sequence ID" value="KZS19227.1"/>
    <property type="molecule type" value="Genomic_DNA"/>
</dbReference>
<comment type="caution">
    <text evidence="1">The sequence shown here is derived from an EMBL/GenBank/DDBJ whole genome shotgun (WGS) entry which is preliminary data.</text>
</comment>
<organism evidence="1 2">
    <name type="scientific">Daphnia magna</name>
    <dbReference type="NCBI Taxonomy" id="35525"/>
    <lineage>
        <taxon>Eukaryota</taxon>
        <taxon>Metazoa</taxon>
        <taxon>Ecdysozoa</taxon>
        <taxon>Arthropoda</taxon>
        <taxon>Crustacea</taxon>
        <taxon>Branchiopoda</taxon>
        <taxon>Diplostraca</taxon>
        <taxon>Cladocera</taxon>
        <taxon>Anomopoda</taxon>
        <taxon>Daphniidae</taxon>
        <taxon>Daphnia</taxon>
    </lineage>
</organism>
<sequence length="371" mass="42277">MQNDDLNDNSIQLDPALYVLQLLEERKLTQVDLQLIMKMKNVLVSQSIASTLAKVVQSLNNEGFEKLETLERIMKIYSSPHTAPNIFHGLATQYSQRQCFIQRFGLVSLIVEWLDNQIEDFGRNRTGKTQAQKRQSYVRVLLIPQLQYFLNLDGVFVELCKRKPGVEGVLCHFEDGIAFKENFLFSKYPNSLQIHLYFDEAQPCDSLVKTYGLNVLLKPIIDELKQLEEGVAFVIDNSPTKLFGTVSILTADNLASHAVGGFKMGFASGEFVQRTKTDHDLHCQGLDTEMSEHFPHLYGINNTSVLNQLNFFHVIGGLVPDVMHDLLEGVLRLTICEMLKYFIVEKKFFTIDELNHAIKINFVKVHLSYGV</sequence>
<gene>
    <name evidence="1" type="ORF">APZ42_014396</name>
</gene>
<dbReference type="OrthoDB" id="6380672at2759"/>
<evidence type="ECO:0000313" key="1">
    <source>
        <dbReference type="EMBL" id="KZS19227.1"/>
    </source>
</evidence>
<dbReference type="Proteomes" id="UP000076858">
    <property type="component" value="Unassembled WGS sequence"/>
</dbReference>
<name>A0A162PXC7_9CRUS</name>
<evidence type="ECO:0000313" key="2">
    <source>
        <dbReference type="Proteomes" id="UP000076858"/>
    </source>
</evidence>
<reference evidence="1 2" key="1">
    <citation type="submission" date="2016-03" db="EMBL/GenBank/DDBJ databases">
        <title>EvidentialGene: Evidence-directed Construction of Genes on Genomes.</title>
        <authorList>
            <person name="Gilbert D.G."/>
            <person name="Choi J.-H."/>
            <person name="Mockaitis K."/>
            <person name="Colbourne J."/>
            <person name="Pfrender M."/>
        </authorList>
    </citation>
    <scope>NUCLEOTIDE SEQUENCE [LARGE SCALE GENOMIC DNA]</scope>
    <source>
        <strain evidence="1 2">Xinb3</strain>
        <tissue evidence="1">Complete organism</tissue>
    </source>
</reference>
<protein>
    <submittedName>
        <fullName evidence="1">Uncharacterized protein</fullName>
    </submittedName>
</protein>
<accession>A0A162PXC7</accession>
<proteinExistence type="predicted"/>
<keyword evidence="2" id="KW-1185">Reference proteome</keyword>
<dbReference type="AlphaFoldDB" id="A0A162PXC7"/>